<dbReference type="PANTHER" id="PTHR21666:SF270">
    <property type="entry name" value="MUREIN HYDROLASE ACTIVATOR ENVC"/>
    <property type="match status" value="1"/>
</dbReference>
<feature type="region of interest" description="Disordered" evidence="1">
    <location>
        <begin position="1"/>
        <end position="23"/>
    </location>
</feature>
<name>A0A7W9JKT9_9MICC</name>
<dbReference type="Gene3D" id="2.70.70.10">
    <property type="entry name" value="Glucose Permease (Domain IIA)"/>
    <property type="match status" value="1"/>
</dbReference>
<feature type="region of interest" description="Disordered" evidence="1">
    <location>
        <begin position="49"/>
        <end position="122"/>
    </location>
</feature>
<dbReference type="SUPFAM" id="SSF51261">
    <property type="entry name" value="Duplicated hybrid motif"/>
    <property type="match status" value="1"/>
</dbReference>
<feature type="compositionally biased region" description="Low complexity" evidence="1">
    <location>
        <begin position="61"/>
        <end position="73"/>
    </location>
</feature>
<keyword evidence="5" id="KW-1185">Reference proteome</keyword>
<protein>
    <submittedName>
        <fullName evidence="4">Murein DD-endopeptidase MepM/ murein hydrolase activator NlpD</fullName>
    </submittedName>
</protein>
<dbReference type="InterPro" id="IPR050570">
    <property type="entry name" value="Cell_wall_metabolism_enzyme"/>
</dbReference>
<proteinExistence type="predicted"/>
<feature type="domain" description="M23ase beta-sheet core" evidence="3">
    <location>
        <begin position="111"/>
        <end position="209"/>
    </location>
</feature>
<dbReference type="AlphaFoldDB" id="A0A7W9JKT9"/>
<evidence type="ECO:0000259" key="3">
    <source>
        <dbReference type="Pfam" id="PF01551"/>
    </source>
</evidence>
<dbReference type="GO" id="GO:0004222">
    <property type="term" value="F:metalloendopeptidase activity"/>
    <property type="evidence" value="ECO:0007669"/>
    <property type="project" value="TreeGrafter"/>
</dbReference>
<dbReference type="CDD" id="cd12797">
    <property type="entry name" value="M23_peptidase"/>
    <property type="match status" value="1"/>
</dbReference>
<evidence type="ECO:0000256" key="2">
    <source>
        <dbReference type="SAM" id="Phobius"/>
    </source>
</evidence>
<evidence type="ECO:0000256" key="1">
    <source>
        <dbReference type="SAM" id="MobiDB-lite"/>
    </source>
</evidence>
<feature type="region of interest" description="Disordered" evidence="1">
    <location>
        <begin position="204"/>
        <end position="230"/>
    </location>
</feature>
<evidence type="ECO:0000313" key="4">
    <source>
        <dbReference type="EMBL" id="MBB5849499.1"/>
    </source>
</evidence>
<dbReference type="InterPro" id="IPR011055">
    <property type="entry name" value="Dup_hybrid_motif"/>
</dbReference>
<gene>
    <name evidence="4" type="ORF">HDA33_002063</name>
</gene>
<sequence length="230" mass="23313">MSERSPEPASEPAPGRPAGTGTAAGGVLAAVLAFALIGAVLWAALALGPDGVPGQPDSRRPAASTPAPPTVSAEGFAEPVRGRVTSRFGPRPNPFGEGSAPPSTDTDALTDHTGVDLGGVPEGTTFHSVSDGRVLFVEAGGDAGGNLLAVDSGDGHVWRYLHAAPDSTVVNAGQRVSAGDALAGVGQTGTATGVHLHLELRVDGTPVDPEPYLRERGVELGSSWERPRRR</sequence>
<dbReference type="Pfam" id="PF01551">
    <property type="entry name" value="Peptidase_M23"/>
    <property type="match status" value="1"/>
</dbReference>
<comment type="caution">
    <text evidence="4">The sequence shown here is derived from an EMBL/GenBank/DDBJ whole genome shotgun (WGS) entry which is preliminary data.</text>
</comment>
<feature type="transmembrane region" description="Helical" evidence="2">
    <location>
        <begin position="20"/>
        <end position="45"/>
    </location>
</feature>
<keyword evidence="4" id="KW-0378">Hydrolase</keyword>
<evidence type="ECO:0000313" key="5">
    <source>
        <dbReference type="Proteomes" id="UP000567246"/>
    </source>
</evidence>
<accession>A0A7W9JKT9</accession>
<dbReference type="EMBL" id="JACHMW010000001">
    <property type="protein sequence ID" value="MBB5849499.1"/>
    <property type="molecule type" value="Genomic_DNA"/>
</dbReference>
<dbReference type="Proteomes" id="UP000567246">
    <property type="component" value="Unassembled WGS sequence"/>
</dbReference>
<dbReference type="InterPro" id="IPR016047">
    <property type="entry name" value="M23ase_b-sheet_dom"/>
</dbReference>
<keyword evidence="2" id="KW-0812">Transmembrane</keyword>
<dbReference type="RefSeq" id="WP_184173089.1">
    <property type="nucleotide sequence ID" value="NZ_BAABAG010000012.1"/>
</dbReference>
<organism evidence="4 5">
    <name type="scientific">Micrococcus endophyticus</name>
    <dbReference type="NCBI Taxonomy" id="455343"/>
    <lineage>
        <taxon>Bacteria</taxon>
        <taxon>Bacillati</taxon>
        <taxon>Actinomycetota</taxon>
        <taxon>Actinomycetes</taxon>
        <taxon>Micrococcales</taxon>
        <taxon>Micrococcaceae</taxon>
        <taxon>Micrococcus</taxon>
    </lineage>
</organism>
<reference evidence="4 5" key="1">
    <citation type="submission" date="2020-08" db="EMBL/GenBank/DDBJ databases">
        <title>Sequencing the genomes of 1000 actinobacteria strains.</title>
        <authorList>
            <person name="Klenk H.-P."/>
        </authorList>
    </citation>
    <scope>NUCLEOTIDE SEQUENCE [LARGE SCALE GENOMIC DNA]</scope>
    <source>
        <strain evidence="4 5">DSM 17945</strain>
    </source>
</reference>
<keyword evidence="2" id="KW-1133">Transmembrane helix</keyword>
<dbReference type="PANTHER" id="PTHR21666">
    <property type="entry name" value="PEPTIDASE-RELATED"/>
    <property type="match status" value="1"/>
</dbReference>
<keyword evidence="2" id="KW-0472">Membrane</keyword>